<dbReference type="GO" id="GO:0005524">
    <property type="term" value="F:ATP binding"/>
    <property type="evidence" value="ECO:0007669"/>
    <property type="project" value="UniProtKB-KW"/>
</dbReference>
<dbReference type="InterPro" id="IPR014001">
    <property type="entry name" value="Helicase_ATP-bd"/>
</dbReference>
<dbReference type="Gene3D" id="1.20.58.1080">
    <property type="match status" value="1"/>
</dbReference>
<dbReference type="Pfam" id="PF22527">
    <property type="entry name" value="DEXQc_Suv3"/>
    <property type="match status" value="1"/>
</dbReference>
<keyword evidence="3 7" id="KW-0347">Helicase</keyword>
<feature type="domain" description="Helicase C-terminal" evidence="6">
    <location>
        <begin position="560"/>
        <end position="735"/>
    </location>
</feature>
<dbReference type="PANTHER" id="PTHR12131">
    <property type="entry name" value="ATP-DEPENDENT RNA AND DNA HELICASE"/>
    <property type="match status" value="1"/>
</dbReference>
<dbReference type="STRING" id="223786.SAMN05216234_10929"/>
<gene>
    <name evidence="7" type="ORF">SAMN05216234_10929</name>
</gene>
<evidence type="ECO:0000256" key="4">
    <source>
        <dbReference type="ARBA" id="ARBA00022840"/>
    </source>
</evidence>
<dbReference type="InterPro" id="IPR050699">
    <property type="entry name" value="RNA-DNA_Helicase"/>
</dbReference>
<dbReference type="Pfam" id="PF12513">
    <property type="entry name" value="SUV3_C"/>
    <property type="match status" value="1"/>
</dbReference>
<dbReference type="InterPro" id="IPR027417">
    <property type="entry name" value="P-loop_NTPase"/>
</dbReference>
<dbReference type="EMBL" id="FOXB01000009">
    <property type="protein sequence ID" value="SFP18440.1"/>
    <property type="molecule type" value="Genomic_DNA"/>
</dbReference>
<dbReference type="PANTHER" id="PTHR12131:SF1">
    <property type="entry name" value="ATP-DEPENDENT RNA HELICASE SUPV3L1, MITOCHONDRIAL-RELATED"/>
    <property type="match status" value="1"/>
</dbReference>
<dbReference type="PROSITE" id="PS51194">
    <property type="entry name" value="HELICASE_CTER"/>
    <property type="match status" value="1"/>
</dbReference>
<dbReference type="PROSITE" id="PS51192">
    <property type="entry name" value="HELICASE_ATP_BIND_1"/>
    <property type="match status" value="1"/>
</dbReference>
<keyword evidence="1" id="KW-0547">Nucleotide-binding</keyword>
<dbReference type="Gene3D" id="1.20.272.40">
    <property type="match status" value="1"/>
</dbReference>
<keyword evidence="2" id="KW-0378">Hydrolase</keyword>
<protein>
    <submittedName>
        <fullName evidence="7">ATP-dependent RNA helicase SUPV3L1/SUV3</fullName>
    </submittedName>
</protein>
<sequence length="930" mass="107367">MAKKKKKLIKYNQTIRKIFGGEGFDEGITRVPLDNLIEMAMILSLKEQHLTKADLVKAFRRVWSNGDTADRALITEYLKSLDTTFKVDKTVSSQEARLEKIDEILSTIDHTPGEAVAIRELFEDVKLKKITPKRIQKSLMKLRNAKKRNSLEEKFDGAFDDDGNFHFFHSFAFKIFDEQFHKILELSCRPFEEEEILTLDEEELGKRLESCKESAIRKREEEIKQFLEIASKPNRYLDIDQKLKAIKRIPENCDFAFVPIPSEYLHEILFNQFEIKDIEVLSDSFRLFKKFEKELFKNPEWKVRYKLLLEVQMRWLYQAIWENEHLPIDEDFEMRRNEVEAQFDAELIALKDALLSEAEGLEMRDEQVETIIANSVIDAISQKEVLEIPYKTLKRINRHFARQIEGLKLKKQREELLARTIRDFKNLFPLAREMGRKLIFHVGPTNSGKTYAAMEKLKEADTGYYLAPLRLLALEGYETLKNSGLEASLITGEEQIIDEEAAHISSTIEMVNFQVDVDVCVIDEVQMIADPDRGWAWANAIIGIPAHTVIMTGSEDALEAVQELAEWLDEELEVVRFERKSPLILNSNSTSLKKLEPSTAIVAFSRRDVLALKEQLSGRYDVSVVYGNLSPEVRREEARRFREGESQILVATDAIAMGLNLPIRTILFARDSKFDGQSRRLLTPSEIRQIAGRAGRYGLHEEGFVGALTGPVLNTITELIDEPSPSIRGPYRVMANFDHIDLIAKIIETQSLSEILGFFVKHMQFDGPFIAANIENMLEIAKMVDLYNLDLKTKYHLACAPLSLGSPYLESVFHRYLISLERQEPIPFNLPEHLPQVAQTSDMLFEAEEMVKEVSLYLWLSYRFSNFFIDTENALEARKILNDFIERSLRQGVFARACKRCGKPLPPNFKFGICQECYRGGRQIRRYIKK</sequence>
<dbReference type="InterPro" id="IPR022192">
    <property type="entry name" value="SUV3_C"/>
</dbReference>
<keyword evidence="4" id="KW-0067">ATP-binding</keyword>
<evidence type="ECO:0000256" key="3">
    <source>
        <dbReference type="ARBA" id="ARBA00022806"/>
    </source>
</evidence>
<dbReference type="SUPFAM" id="SSF52540">
    <property type="entry name" value="P-loop containing nucleoside triphosphate hydrolases"/>
    <property type="match status" value="1"/>
</dbReference>
<evidence type="ECO:0000259" key="5">
    <source>
        <dbReference type="PROSITE" id="PS51192"/>
    </source>
</evidence>
<dbReference type="SMART" id="SM00490">
    <property type="entry name" value="HELICc"/>
    <property type="match status" value="1"/>
</dbReference>
<feature type="domain" description="Helicase ATP-binding" evidence="5">
    <location>
        <begin position="430"/>
        <end position="554"/>
    </location>
</feature>
<dbReference type="Pfam" id="PF00271">
    <property type="entry name" value="Helicase_C"/>
    <property type="match status" value="1"/>
</dbReference>
<organism evidence="7 8">
    <name type="scientific">Hydrogenimonas thermophila</name>
    <dbReference type="NCBI Taxonomy" id="223786"/>
    <lineage>
        <taxon>Bacteria</taxon>
        <taxon>Pseudomonadati</taxon>
        <taxon>Campylobacterota</taxon>
        <taxon>Epsilonproteobacteria</taxon>
        <taxon>Campylobacterales</taxon>
        <taxon>Hydrogenimonadaceae</taxon>
        <taxon>Hydrogenimonas</taxon>
    </lineage>
</organism>
<reference evidence="7 8" key="1">
    <citation type="submission" date="2016-10" db="EMBL/GenBank/DDBJ databases">
        <authorList>
            <person name="de Groot N.N."/>
        </authorList>
    </citation>
    <scope>NUCLEOTIDE SEQUENCE [LARGE SCALE GENOMIC DNA]</scope>
    <source>
        <strain evidence="7 8">EP1-55-1</strain>
    </source>
</reference>
<dbReference type="GO" id="GO:0016787">
    <property type="term" value="F:hydrolase activity"/>
    <property type="evidence" value="ECO:0007669"/>
    <property type="project" value="UniProtKB-KW"/>
</dbReference>
<evidence type="ECO:0000259" key="6">
    <source>
        <dbReference type="PROSITE" id="PS51194"/>
    </source>
</evidence>
<evidence type="ECO:0000313" key="8">
    <source>
        <dbReference type="Proteomes" id="UP000199227"/>
    </source>
</evidence>
<dbReference type="SMART" id="SM00487">
    <property type="entry name" value="DEXDc"/>
    <property type="match status" value="1"/>
</dbReference>
<dbReference type="AlphaFoldDB" id="A0A1I5N9S4"/>
<accession>A0A1I5N9S4</accession>
<dbReference type="Proteomes" id="UP000199227">
    <property type="component" value="Unassembled WGS sequence"/>
</dbReference>
<keyword evidence="8" id="KW-1185">Reference proteome</keyword>
<dbReference type="InterPro" id="IPR055206">
    <property type="entry name" value="DEXQc_SUV3"/>
</dbReference>
<dbReference type="GO" id="GO:0004386">
    <property type="term" value="F:helicase activity"/>
    <property type="evidence" value="ECO:0007669"/>
    <property type="project" value="UniProtKB-KW"/>
</dbReference>
<proteinExistence type="predicted"/>
<evidence type="ECO:0000313" key="7">
    <source>
        <dbReference type="EMBL" id="SFP18440.1"/>
    </source>
</evidence>
<name>A0A1I5N9S4_9BACT</name>
<evidence type="ECO:0000256" key="1">
    <source>
        <dbReference type="ARBA" id="ARBA00022741"/>
    </source>
</evidence>
<dbReference type="OrthoDB" id="9807155at2"/>
<evidence type="ECO:0000256" key="2">
    <source>
        <dbReference type="ARBA" id="ARBA00022801"/>
    </source>
</evidence>
<dbReference type="InterPro" id="IPR001650">
    <property type="entry name" value="Helicase_C-like"/>
</dbReference>
<dbReference type="RefSeq" id="WP_092911620.1">
    <property type="nucleotide sequence ID" value="NZ_FOXB01000009.1"/>
</dbReference>
<dbReference type="Gene3D" id="3.40.50.300">
    <property type="entry name" value="P-loop containing nucleotide triphosphate hydrolases"/>
    <property type="match status" value="2"/>
</dbReference>